<feature type="compositionally biased region" description="Low complexity" evidence="1">
    <location>
        <begin position="627"/>
        <end position="640"/>
    </location>
</feature>
<organism evidence="4 5">
    <name type="scientific">Stentor coeruleus</name>
    <dbReference type="NCBI Taxonomy" id="5963"/>
    <lineage>
        <taxon>Eukaryota</taxon>
        <taxon>Sar</taxon>
        <taxon>Alveolata</taxon>
        <taxon>Ciliophora</taxon>
        <taxon>Postciliodesmatophora</taxon>
        <taxon>Heterotrichea</taxon>
        <taxon>Heterotrichida</taxon>
        <taxon>Stentoridae</taxon>
        <taxon>Stentor</taxon>
    </lineage>
</organism>
<dbReference type="GO" id="GO:0035725">
    <property type="term" value="P:sodium ion transmembrane transport"/>
    <property type="evidence" value="ECO:0007669"/>
    <property type="project" value="TreeGrafter"/>
</dbReference>
<keyword evidence="5" id="KW-1185">Reference proteome</keyword>
<dbReference type="Gene3D" id="2.60.120.10">
    <property type="entry name" value="Jelly Rolls"/>
    <property type="match status" value="1"/>
</dbReference>
<evidence type="ECO:0000313" key="5">
    <source>
        <dbReference type="Proteomes" id="UP000187209"/>
    </source>
</evidence>
<comment type="caution">
    <text evidence="4">The sequence shown here is derived from an EMBL/GenBank/DDBJ whole genome shotgun (WGS) entry which is preliminary data.</text>
</comment>
<dbReference type="OrthoDB" id="444079at2759"/>
<dbReference type="Gene3D" id="1.10.287.630">
    <property type="entry name" value="Helix hairpin bin"/>
    <property type="match status" value="1"/>
</dbReference>
<dbReference type="Gene3D" id="1.10.287.70">
    <property type="match status" value="1"/>
</dbReference>
<proteinExistence type="predicted"/>
<dbReference type="InterPro" id="IPR000595">
    <property type="entry name" value="cNMP-bd_dom"/>
</dbReference>
<dbReference type="Pfam" id="PF00027">
    <property type="entry name" value="cNMP_binding"/>
    <property type="match status" value="1"/>
</dbReference>
<dbReference type="SUPFAM" id="SSF51206">
    <property type="entry name" value="cAMP-binding domain-like"/>
    <property type="match status" value="1"/>
</dbReference>
<protein>
    <recommendedName>
        <fullName evidence="3">Cyclic nucleotide-binding domain-containing protein</fullName>
    </recommendedName>
</protein>
<feature type="domain" description="Cyclic nucleotide-binding" evidence="3">
    <location>
        <begin position="392"/>
        <end position="492"/>
    </location>
</feature>
<keyword evidence="2" id="KW-0812">Transmembrane</keyword>
<keyword evidence="2" id="KW-1133">Transmembrane helix</keyword>
<feature type="region of interest" description="Disordered" evidence="1">
    <location>
        <begin position="619"/>
        <end position="643"/>
    </location>
</feature>
<dbReference type="GO" id="GO:0098855">
    <property type="term" value="C:HCN channel complex"/>
    <property type="evidence" value="ECO:0007669"/>
    <property type="project" value="TreeGrafter"/>
</dbReference>
<dbReference type="AlphaFoldDB" id="A0A1R2B9W4"/>
<evidence type="ECO:0000256" key="1">
    <source>
        <dbReference type="SAM" id="MobiDB-lite"/>
    </source>
</evidence>
<gene>
    <name evidence="4" type="ORF">SteCoe_27723</name>
</gene>
<evidence type="ECO:0000256" key="2">
    <source>
        <dbReference type="SAM" id="Phobius"/>
    </source>
</evidence>
<keyword evidence="2" id="KW-0472">Membrane</keyword>
<dbReference type="PANTHER" id="PTHR45689">
    <property type="entry name" value="I[[H]] CHANNEL, ISOFORM E"/>
    <property type="match status" value="1"/>
</dbReference>
<dbReference type="SMART" id="SM00100">
    <property type="entry name" value="cNMP"/>
    <property type="match status" value="1"/>
</dbReference>
<dbReference type="PROSITE" id="PS50042">
    <property type="entry name" value="CNMP_BINDING_3"/>
    <property type="match status" value="1"/>
</dbReference>
<evidence type="ECO:0000259" key="3">
    <source>
        <dbReference type="PROSITE" id="PS50042"/>
    </source>
</evidence>
<dbReference type="InterPro" id="IPR013099">
    <property type="entry name" value="K_chnl_dom"/>
</dbReference>
<dbReference type="SUPFAM" id="SSF81324">
    <property type="entry name" value="Voltage-gated potassium channels"/>
    <property type="match status" value="1"/>
</dbReference>
<evidence type="ECO:0000313" key="4">
    <source>
        <dbReference type="EMBL" id="OMJ73559.1"/>
    </source>
</evidence>
<feature type="transmembrane region" description="Helical" evidence="2">
    <location>
        <begin position="105"/>
        <end position="122"/>
    </location>
</feature>
<sequence length="683" mass="79489">MKDEPNKMRSIRKTWSSTSIAEEVKYIKHSSRRNGNFVKTSTKTDFFPIDSLQRYENTKKKLIINPDSSIKVIWDMFLLFFLMIKLYIIPYQLSFSIKMLIREKNAILFTDFAFLFDMILKLNTGFHFKGFLITSRIEIVKHYIKNTFFLDLCGSIPFQMVIQDDFLVYSGEVFGIDSFRFILLVKFIHIYRLKVIFYELEDRFTSIHTVTALKFLHFSLLISLLIHWSSCLSHIFYIRELDSVGELWSTFIQNESLRYLNYLYYILFTVTSIGYYSLNIVTTDQRLLTIMIMCIDIIIFAYILGKIQSTLDSYQLESNETQRLLKKCKAFISQNKIPGSLRHKVLRYITFCREAERKSSHKENDILKDLSLPLREEIFTQTRGHILSKQPVFKIYQQSFLKFIGYHLRLQIFGPQDGIFEEGENSSTIYFIQNGQIEIYHASTSTTFKTLNKGKCFGEIGFFLETTRTASAKSVSFTELLVLSRPVMNKILSSRPVEKCMTEALITETGRSGLGILHIRCYLCNILGHVANSCTAYKISINIKEILRKIDNTKFKYSKNVNLNEAYKFTFQRSEVTSKRDFSAAAIMGKPMKIKRVYKKRPELMKKCSNFNLRIPNQRVRKKSMASDSDSSSSGDGRSSPLPVNMQYRQAFLSRTSRKNPLAIELFNTDSFPVIFLNGPPET</sequence>
<dbReference type="InterPro" id="IPR018490">
    <property type="entry name" value="cNMP-bd_dom_sf"/>
</dbReference>
<dbReference type="GO" id="GO:0003254">
    <property type="term" value="P:regulation of membrane depolarization"/>
    <property type="evidence" value="ECO:0007669"/>
    <property type="project" value="TreeGrafter"/>
</dbReference>
<dbReference type="Proteomes" id="UP000187209">
    <property type="component" value="Unassembled WGS sequence"/>
</dbReference>
<name>A0A1R2B9W4_9CILI</name>
<dbReference type="InterPro" id="IPR051413">
    <property type="entry name" value="K/Na_HCN_channel"/>
</dbReference>
<feature type="transmembrane region" description="Helical" evidence="2">
    <location>
        <begin position="259"/>
        <end position="278"/>
    </location>
</feature>
<accession>A0A1R2B9W4</accession>
<dbReference type="PANTHER" id="PTHR45689:SF5">
    <property type="entry name" value="I[[H]] CHANNEL, ISOFORM E"/>
    <property type="match status" value="1"/>
</dbReference>
<feature type="transmembrane region" description="Helical" evidence="2">
    <location>
        <begin position="215"/>
        <end position="239"/>
    </location>
</feature>
<feature type="transmembrane region" description="Helical" evidence="2">
    <location>
        <begin position="287"/>
        <end position="305"/>
    </location>
</feature>
<dbReference type="GO" id="GO:0005249">
    <property type="term" value="F:voltage-gated potassium channel activity"/>
    <property type="evidence" value="ECO:0007669"/>
    <property type="project" value="TreeGrafter"/>
</dbReference>
<dbReference type="Pfam" id="PF07885">
    <property type="entry name" value="Ion_trans_2"/>
    <property type="match status" value="1"/>
</dbReference>
<reference evidence="4 5" key="1">
    <citation type="submission" date="2016-11" db="EMBL/GenBank/DDBJ databases">
        <title>The macronuclear genome of Stentor coeruleus: a giant cell with tiny introns.</title>
        <authorList>
            <person name="Slabodnick M."/>
            <person name="Ruby J.G."/>
            <person name="Reiff S.B."/>
            <person name="Swart E.C."/>
            <person name="Gosai S."/>
            <person name="Prabakaran S."/>
            <person name="Witkowska E."/>
            <person name="Larue G.E."/>
            <person name="Fisher S."/>
            <person name="Freeman R.M."/>
            <person name="Gunawardena J."/>
            <person name="Chu W."/>
            <person name="Stover N.A."/>
            <person name="Gregory B.D."/>
            <person name="Nowacki M."/>
            <person name="Derisi J."/>
            <person name="Roy S.W."/>
            <person name="Marshall W.F."/>
            <person name="Sood P."/>
        </authorList>
    </citation>
    <scope>NUCLEOTIDE SEQUENCE [LARGE SCALE GENOMIC DNA]</scope>
    <source>
        <strain evidence="4">WM001</strain>
    </source>
</reference>
<dbReference type="EMBL" id="MPUH01000813">
    <property type="protein sequence ID" value="OMJ73559.1"/>
    <property type="molecule type" value="Genomic_DNA"/>
</dbReference>
<feature type="transmembrane region" description="Helical" evidence="2">
    <location>
        <begin position="72"/>
        <end position="93"/>
    </location>
</feature>
<dbReference type="CDD" id="cd00038">
    <property type="entry name" value="CAP_ED"/>
    <property type="match status" value="1"/>
</dbReference>
<dbReference type="InterPro" id="IPR014710">
    <property type="entry name" value="RmlC-like_jellyroll"/>
</dbReference>